<evidence type="ECO:0000313" key="2">
    <source>
        <dbReference type="Proteomes" id="UP000199137"/>
    </source>
</evidence>
<dbReference type="EMBL" id="FOWC01000010">
    <property type="protein sequence ID" value="SFQ28366.1"/>
    <property type="molecule type" value="Genomic_DNA"/>
</dbReference>
<proteinExistence type="predicted"/>
<dbReference type="AlphaFoldDB" id="A0A1I5X954"/>
<dbReference type="RefSeq" id="WP_093575658.1">
    <property type="nucleotide sequence ID" value="NZ_FOWC01000010.1"/>
</dbReference>
<dbReference type="Pfam" id="PF20188">
    <property type="entry name" value="DUF6551"/>
    <property type="match status" value="1"/>
</dbReference>
<accession>A0A1I5X954</accession>
<dbReference type="OrthoDB" id="4528944at2"/>
<reference evidence="1 2" key="1">
    <citation type="submission" date="2016-10" db="EMBL/GenBank/DDBJ databases">
        <authorList>
            <person name="de Groot N.N."/>
        </authorList>
    </citation>
    <scope>NUCLEOTIDE SEQUENCE [LARGE SCALE GENOMIC DNA]</scope>
    <source>
        <strain evidence="1 2">DSM 44637</strain>
    </source>
</reference>
<dbReference type="STRING" id="112413.SAMN05421854_110100"/>
<dbReference type="SUPFAM" id="SSF110849">
    <property type="entry name" value="ParB/Sulfiredoxin"/>
    <property type="match status" value="1"/>
</dbReference>
<evidence type="ECO:0008006" key="3">
    <source>
        <dbReference type="Google" id="ProtNLM"/>
    </source>
</evidence>
<evidence type="ECO:0000313" key="1">
    <source>
        <dbReference type="EMBL" id="SFQ28366.1"/>
    </source>
</evidence>
<dbReference type="Proteomes" id="UP000199137">
    <property type="component" value="Unassembled WGS sequence"/>
</dbReference>
<protein>
    <recommendedName>
        <fullName evidence="3">ParB/Sulfiredoxin domain-containing protein</fullName>
    </recommendedName>
</protein>
<dbReference type="InterPro" id="IPR046681">
    <property type="entry name" value="DUF6551"/>
</dbReference>
<sequence>MAVRRKRIPADQLTVDNRVQRHQLNESTLAEIRENYNRGALQTLQVSERPDGTLAILDGWHRWKVVTEKEAEDYPLDCQVHTGLSLAQEAALFRQLNKQKPANKIDLFYVRVTQQDPVALAVMTIANENGWTIGTAKGEIAAVDALETILKHGAGAEPEYGPALLHNTIYLVTKAWGHDEPKTVDKNILSAVGQFFADLDKYEAKNNVDLQFDVDRLAKNLASYTKNGPGGWLAGCRGIADGTSKTLRKVLMGELFDMYNKGKGGRKLPKILRPL</sequence>
<dbReference type="InterPro" id="IPR036086">
    <property type="entry name" value="ParB/Sulfiredoxin_sf"/>
</dbReference>
<name>A0A1I5X954_9PSEU</name>
<gene>
    <name evidence="1" type="ORF">SAMN05421854_110100</name>
</gene>
<organism evidence="1 2">
    <name type="scientific">Amycolatopsis rubida</name>
    <dbReference type="NCBI Taxonomy" id="112413"/>
    <lineage>
        <taxon>Bacteria</taxon>
        <taxon>Bacillati</taxon>
        <taxon>Actinomycetota</taxon>
        <taxon>Actinomycetes</taxon>
        <taxon>Pseudonocardiales</taxon>
        <taxon>Pseudonocardiaceae</taxon>
        <taxon>Amycolatopsis</taxon>
    </lineage>
</organism>